<dbReference type="Proteomes" id="UP001221142">
    <property type="component" value="Unassembled WGS sequence"/>
</dbReference>
<feature type="non-terminal residue" evidence="1">
    <location>
        <position position="1"/>
    </location>
</feature>
<dbReference type="SUPFAM" id="SSF81383">
    <property type="entry name" value="F-box domain"/>
    <property type="match status" value="1"/>
</dbReference>
<proteinExistence type="predicted"/>
<gene>
    <name evidence="1" type="ORF">FB45DRAFT_716854</name>
</gene>
<evidence type="ECO:0000313" key="1">
    <source>
        <dbReference type="EMBL" id="KAJ7641126.1"/>
    </source>
</evidence>
<sequence length="300" mass="33123">LPPEVVSDILIHTLPPYPVCPPLTGPASPIALAHICGTWREIALSTPQLWRSIWLRHTDHLQIPIEVVQPWLARSGSCPLSIQIESEQWGASMTPGPWEAIRPFIQRSEQGQLVITATGHMLSFFLKGSMPTLRSLSVAMKNPSLIPPDVTSLDFPRLRTVSLTWLRYPVDWLPWAQLTSLTFKVMYSPNCIPVLRDAIHLVDLIIIDCDFTGTANAGDIPLTQLKTLVATCDVVDILNLLSVPALQTLQLYGADLGDEPVGALGSLISRSGFKLQKLRICGRYRLPVPKETFLGAFPTI</sequence>
<dbReference type="EMBL" id="JARKIF010000004">
    <property type="protein sequence ID" value="KAJ7641126.1"/>
    <property type="molecule type" value="Genomic_DNA"/>
</dbReference>
<keyword evidence="2" id="KW-1185">Reference proteome</keyword>
<reference evidence="1" key="1">
    <citation type="submission" date="2023-03" db="EMBL/GenBank/DDBJ databases">
        <title>Massive genome expansion in bonnet fungi (Mycena s.s.) driven by repeated elements and novel gene families across ecological guilds.</title>
        <authorList>
            <consortium name="Lawrence Berkeley National Laboratory"/>
            <person name="Harder C.B."/>
            <person name="Miyauchi S."/>
            <person name="Viragh M."/>
            <person name="Kuo A."/>
            <person name="Thoen E."/>
            <person name="Andreopoulos B."/>
            <person name="Lu D."/>
            <person name="Skrede I."/>
            <person name="Drula E."/>
            <person name="Henrissat B."/>
            <person name="Morin E."/>
            <person name="Kohler A."/>
            <person name="Barry K."/>
            <person name="LaButti K."/>
            <person name="Morin E."/>
            <person name="Salamov A."/>
            <person name="Lipzen A."/>
            <person name="Mereny Z."/>
            <person name="Hegedus B."/>
            <person name="Baldrian P."/>
            <person name="Stursova M."/>
            <person name="Weitz H."/>
            <person name="Taylor A."/>
            <person name="Grigoriev I.V."/>
            <person name="Nagy L.G."/>
            <person name="Martin F."/>
            <person name="Kauserud H."/>
        </authorList>
    </citation>
    <scope>NUCLEOTIDE SEQUENCE</scope>
    <source>
        <strain evidence="1">9284</strain>
    </source>
</reference>
<dbReference type="AlphaFoldDB" id="A0AAD7C7A7"/>
<comment type="caution">
    <text evidence="1">The sequence shown here is derived from an EMBL/GenBank/DDBJ whole genome shotgun (WGS) entry which is preliminary data.</text>
</comment>
<evidence type="ECO:0000313" key="2">
    <source>
        <dbReference type="Proteomes" id="UP001221142"/>
    </source>
</evidence>
<evidence type="ECO:0008006" key="3">
    <source>
        <dbReference type="Google" id="ProtNLM"/>
    </source>
</evidence>
<dbReference type="SUPFAM" id="SSF52047">
    <property type="entry name" value="RNI-like"/>
    <property type="match status" value="1"/>
</dbReference>
<feature type="non-terminal residue" evidence="1">
    <location>
        <position position="300"/>
    </location>
</feature>
<name>A0AAD7C7A7_9AGAR</name>
<protein>
    <recommendedName>
        <fullName evidence="3">F-box domain-containing protein</fullName>
    </recommendedName>
</protein>
<dbReference type="InterPro" id="IPR036047">
    <property type="entry name" value="F-box-like_dom_sf"/>
</dbReference>
<accession>A0AAD7C7A7</accession>
<organism evidence="1 2">
    <name type="scientific">Roridomyces roridus</name>
    <dbReference type="NCBI Taxonomy" id="1738132"/>
    <lineage>
        <taxon>Eukaryota</taxon>
        <taxon>Fungi</taxon>
        <taxon>Dikarya</taxon>
        <taxon>Basidiomycota</taxon>
        <taxon>Agaricomycotina</taxon>
        <taxon>Agaricomycetes</taxon>
        <taxon>Agaricomycetidae</taxon>
        <taxon>Agaricales</taxon>
        <taxon>Marasmiineae</taxon>
        <taxon>Mycenaceae</taxon>
        <taxon>Roridomyces</taxon>
    </lineage>
</organism>